<dbReference type="NCBIfam" id="NF006684">
    <property type="entry name" value="PRK09229.1-5"/>
    <property type="match status" value="1"/>
</dbReference>
<evidence type="ECO:0000313" key="8">
    <source>
        <dbReference type="Proteomes" id="UP000539372"/>
    </source>
</evidence>
<evidence type="ECO:0000259" key="6">
    <source>
        <dbReference type="Pfam" id="PF22429"/>
    </source>
</evidence>
<gene>
    <name evidence="7" type="ORF">HH303_01715</name>
</gene>
<keyword evidence="4" id="KW-0862">Zinc</keyword>
<dbReference type="EC" id="3.5.3.13" evidence="7"/>
<dbReference type="AlphaFoldDB" id="A0A7Y0HCX3"/>
<keyword evidence="8" id="KW-1185">Reference proteome</keyword>
<name>A0A7Y0HCX3_9PROT</name>
<evidence type="ECO:0000256" key="1">
    <source>
        <dbReference type="ARBA" id="ARBA00001947"/>
    </source>
</evidence>
<reference evidence="7 8" key="1">
    <citation type="submission" date="2020-04" db="EMBL/GenBank/DDBJ databases">
        <title>Rhodospirillaceae bacterium KN72 isolated from deep sea.</title>
        <authorList>
            <person name="Zhang D.-C."/>
        </authorList>
    </citation>
    <scope>NUCLEOTIDE SEQUENCE [LARGE SCALE GENOMIC DNA]</scope>
    <source>
        <strain evidence="7 8">KN72</strain>
    </source>
</reference>
<sequence>MTGLFCDWAYLPEGWTPHVRIGVDDTGRIASIDRNAQAQPGDKLLSHRLVLPAVGNLHSHAFQRAMAGHAECRGDGEDSFWTWREAMYGFVGQLTPDDVEAIAAYAYMEMAEAGYAAVGEFHYLHHAPGGDAYDDPAEMAHRIAAAADIADMGLTLAPVLYAQGGVDRRPLSDRQLRFGCDLDRFANLHGAIKLTAPDSILGVSAHSLRAVPPEWLFPLTQMGQGPIHIHIAEQTAEVDDVKAAYGARPVAWLMDNAAVDESWCLVHATHMVQTETEAVARSGAVAGLCPITEGNLGDGIFDGKRFIDEGGCYGVGSDSHIRIGLTEELRLLEYSQRLRDRRRTVLRTNPGSIGDTLFQAVTAGGARALGRPTGSLEVGNWADIVALDADQILPFVPGQAQWLDHWIFVSGDRAVRDVWSAGRHCVTDGRHRERTGITARFHDTLARLMENM</sequence>
<dbReference type="GO" id="GO:0046872">
    <property type="term" value="F:metal ion binding"/>
    <property type="evidence" value="ECO:0007669"/>
    <property type="project" value="UniProtKB-KW"/>
</dbReference>
<evidence type="ECO:0000313" key="7">
    <source>
        <dbReference type="EMBL" id="NMM43176.1"/>
    </source>
</evidence>
<accession>A0A7Y0HCX3</accession>
<dbReference type="PANTHER" id="PTHR11271">
    <property type="entry name" value="GUANINE DEAMINASE"/>
    <property type="match status" value="1"/>
</dbReference>
<evidence type="ECO:0000256" key="4">
    <source>
        <dbReference type="ARBA" id="ARBA00022833"/>
    </source>
</evidence>
<proteinExistence type="predicted"/>
<comment type="cofactor">
    <cofactor evidence="1">
        <name>Zn(2+)</name>
        <dbReference type="ChEBI" id="CHEBI:29105"/>
    </cofactor>
</comment>
<protein>
    <submittedName>
        <fullName evidence="7">Formimidoylglutamate deiminase</fullName>
        <ecNumber evidence="7">3.5.3.13</ecNumber>
    </submittedName>
</protein>
<dbReference type="Pfam" id="PF22429">
    <property type="entry name" value="HutF_N"/>
    <property type="match status" value="1"/>
</dbReference>
<dbReference type="SUPFAM" id="SSF51556">
    <property type="entry name" value="Metallo-dependent hydrolases"/>
    <property type="match status" value="1"/>
</dbReference>
<evidence type="ECO:0000259" key="5">
    <source>
        <dbReference type="Pfam" id="PF01979"/>
    </source>
</evidence>
<organism evidence="7 8">
    <name type="scientific">Pacificispira spongiicola</name>
    <dbReference type="NCBI Taxonomy" id="2729598"/>
    <lineage>
        <taxon>Bacteria</taxon>
        <taxon>Pseudomonadati</taxon>
        <taxon>Pseudomonadota</taxon>
        <taxon>Alphaproteobacteria</taxon>
        <taxon>Rhodospirillales</taxon>
        <taxon>Rhodospirillaceae</taxon>
        <taxon>Pacificispira</taxon>
    </lineage>
</organism>
<dbReference type="RefSeq" id="WP_169623475.1">
    <property type="nucleotide sequence ID" value="NZ_JABBNT010000001.1"/>
</dbReference>
<dbReference type="InterPro" id="IPR006680">
    <property type="entry name" value="Amidohydro-rel"/>
</dbReference>
<evidence type="ECO:0000256" key="3">
    <source>
        <dbReference type="ARBA" id="ARBA00022801"/>
    </source>
</evidence>
<dbReference type="InterPro" id="IPR010252">
    <property type="entry name" value="HutF"/>
</dbReference>
<dbReference type="EMBL" id="JABBNT010000001">
    <property type="protein sequence ID" value="NMM43176.1"/>
    <property type="molecule type" value="Genomic_DNA"/>
</dbReference>
<keyword evidence="2" id="KW-0479">Metal-binding</keyword>
<dbReference type="Gene3D" id="3.20.20.140">
    <property type="entry name" value="Metal-dependent hydrolases"/>
    <property type="match status" value="1"/>
</dbReference>
<feature type="domain" description="Amidohydrolase-related" evidence="5">
    <location>
        <begin position="50"/>
        <end position="423"/>
    </location>
</feature>
<dbReference type="InterPro" id="IPR055156">
    <property type="entry name" value="HutF-like_N"/>
</dbReference>
<dbReference type="GO" id="GO:0050416">
    <property type="term" value="F:formimidoylglutamate deiminase activity"/>
    <property type="evidence" value="ECO:0007669"/>
    <property type="project" value="UniProtKB-EC"/>
</dbReference>
<keyword evidence="3 7" id="KW-0378">Hydrolase</keyword>
<dbReference type="Pfam" id="PF01979">
    <property type="entry name" value="Amidohydro_1"/>
    <property type="match status" value="1"/>
</dbReference>
<dbReference type="GO" id="GO:0019239">
    <property type="term" value="F:deaminase activity"/>
    <property type="evidence" value="ECO:0007669"/>
    <property type="project" value="TreeGrafter"/>
</dbReference>
<dbReference type="PANTHER" id="PTHR11271:SF48">
    <property type="entry name" value="AMIDOHYDROLASE-RELATED DOMAIN-CONTAINING PROTEIN"/>
    <property type="match status" value="1"/>
</dbReference>
<dbReference type="InterPro" id="IPR051607">
    <property type="entry name" value="Metallo-dep_hydrolases"/>
</dbReference>
<dbReference type="Gene3D" id="2.30.40.10">
    <property type="entry name" value="Urease, subunit C, domain 1"/>
    <property type="match status" value="1"/>
</dbReference>
<dbReference type="InterPro" id="IPR011059">
    <property type="entry name" value="Metal-dep_hydrolase_composite"/>
</dbReference>
<dbReference type="InterPro" id="IPR032466">
    <property type="entry name" value="Metal_Hydrolase"/>
</dbReference>
<dbReference type="NCBIfam" id="NF006681">
    <property type="entry name" value="PRK09229.1-2"/>
    <property type="match status" value="1"/>
</dbReference>
<dbReference type="NCBIfam" id="TIGR02022">
    <property type="entry name" value="hutF"/>
    <property type="match status" value="1"/>
</dbReference>
<dbReference type="GO" id="GO:0005829">
    <property type="term" value="C:cytosol"/>
    <property type="evidence" value="ECO:0007669"/>
    <property type="project" value="TreeGrafter"/>
</dbReference>
<evidence type="ECO:0000256" key="2">
    <source>
        <dbReference type="ARBA" id="ARBA00022723"/>
    </source>
</evidence>
<comment type="caution">
    <text evidence="7">The sequence shown here is derived from an EMBL/GenBank/DDBJ whole genome shotgun (WGS) entry which is preliminary data.</text>
</comment>
<dbReference type="SUPFAM" id="SSF51338">
    <property type="entry name" value="Composite domain of metallo-dependent hydrolases"/>
    <property type="match status" value="1"/>
</dbReference>
<dbReference type="Proteomes" id="UP000539372">
    <property type="component" value="Unassembled WGS sequence"/>
</dbReference>
<feature type="domain" description="Formimidoylglutamate deiminase N-terminal" evidence="6">
    <location>
        <begin position="2"/>
        <end position="44"/>
    </location>
</feature>